<evidence type="ECO:0000256" key="3">
    <source>
        <dbReference type="SAM" id="Phobius"/>
    </source>
</evidence>
<evidence type="ECO:0000313" key="5">
    <source>
        <dbReference type="EMBL" id="TGO57574.1"/>
    </source>
</evidence>
<sequence length="300" mass="34225">MEPQPTPSTSKIPPPAPQPQIPSQEHELAREFRTHWSTSTDDNELSLFSFRRFRSSHLINLRFLEEEIAKLDREIFQAGLQIGIDAERKDLLGLRLARKDSNVPPIEETITQEKVWKLRRLLREYDEAIINFNSISRLQTIALSDCGWLSTIRDDITMEEMYLTRLMRVDLAPADSDPIRRALHRWLRKFWYAKRVMSSNLESSKRTPMAPGVSQRYQNTITIADIMARFLFACVAGASLVFPLVILSYQERLHTRLLTITLCIIVFAIVLSLTAPASNQTVMGTAAAYAAVLSVYVSTS</sequence>
<dbReference type="EMBL" id="PQXN01000064">
    <property type="protein sequence ID" value="TGO57574.1"/>
    <property type="molecule type" value="Genomic_DNA"/>
</dbReference>
<keyword evidence="3" id="KW-0472">Membrane</keyword>
<reference evidence="5 6" key="1">
    <citation type="submission" date="2017-12" db="EMBL/GenBank/DDBJ databases">
        <title>Comparative genomics of Botrytis spp.</title>
        <authorList>
            <person name="Valero-Jimenez C.A."/>
            <person name="Tapia P."/>
            <person name="Veloso J."/>
            <person name="Silva-Moreno E."/>
            <person name="Staats M."/>
            <person name="Valdes J.H."/>
            <person name="Van Kan J.A.L."/>
        </authorList>
    </citation>
    <scope>NUCLEOTIDE SEQUENCE [LARGE SCALE GENOMIC DNA]</scope>
    <source>
        <strain evidence="5 6">MUCL11595</strain>
    </source>
</reference>
<keyword evidence="3" id="KW-1133">Transmembrane helix</keyword>
<feature type="transmembrane region" description="Helical" evidence="3">
    <location>
        <begin position="226"/>
        <end position="245"/>
    </location>
</feature>
<keyword evidence="3" id="KW-0812">Transmembrane</keyword>
<dbReference type="PANTHER" id="PTHR34502:SF5">
    <property type="entry name" value="DUF6594 DOMAIN-CONTAINING PROTEIN"/>
    <property type="match status" value="1"/>
</dbReference>
<gene>
    <name evidence="5" type="ORF">BCON_0064g00440</name>
</gene>
<feature type="transmembrane region" description="Helical" evidence="3">
    <location>
        <begin position="257"/>
        <end position="275"/>
    </location>
</feature>
<name>A0A4Z1IA70_9HELO</name>
<evidence type="ECO:0000256" key="2">
    <source>
        <dbReference type="SAM" id="MobiDB-lite"/>
    </source>
</evidence>
<feature type="region of interest" description="Disordered" evidence="2">
    <location>
        <begin position="1"/>
        <end position="23"/>
    </location>
</feature>
<protein>
    <recommendedName>
        <fullName evidence="4">DUF6594 domain-containing protein</fullName>
    </recommendedName>
</protein>
<organism evidence="5 6">
    <name type="scientific">Botryotinia convoluta</name>
    <dbReference type="NCBI Taxonomy" id="54673"/>
    <lineage>
        <taxon>Eukaryota</taxon>
        <taxon>Fungi</taxon>
        <taxon>Dikarya</taxon>
        <taxon>Ascomycota</taxon>
        <taxon>Pezizomycotina</taxon>
        <taxon>Leotiomycetes</taxon>
        <taxon>Helotiales</taxon>
        <taxon>Sclerotiniaceae</taxon>
        <taxon>Botryotinia</taxon>
    </lineage>
</organism>
<dbReference type="InterPro" id="IPR046529">
    <property type="entry name" value="DUF6594"/>
</dbReference>
<dbReference type="OrthoDB" id="3546297at2759"/>
<feature type="transmembrane region" description="Helical" evidence="3">
    <location>
        <begin position="281"/>
        <end position="299"/>
    </location>
</feature>
<evidence type="ECO:0000313" key="6">
    <source>
        <dbReference type="Proteomes" id="UP000297527"/>
    </source>
</evidence>
<evidence type="ECO:0000259" key="4">
    <source>
        <dbReference type="Pfam" id="PF20237"/>
    </source>
</evidence>
<accession>A0A4Z1IA70</accession>
<comment type="caution">
    <text evidence="5">The sequence shown here is derived from an EMBL/GenBank/DDBJ whole genome shotgun (WGS) entry which is preliminary data.</text>
</comment>
<dbReference type="AlphaFoldDB" id="A0A4Z1IA70"/>
<proteinExistence type="predicted"/>
<keyword evidence="1" id="KW-0175">Coiled coil</keyword>
<evidence type="ECO:0000256" key="1">
    <source>
        <dbReference type="SAM" id="Coils"/>
    </source>
</evidence>
<feature type="domain" description="DUF6594" evidence="4">
    <location>
        <begin position="43"/>
        <end position="293"/>
    </location>
</feature>
<dbReference type="PANTHER" id="PTHR34502">
    <property type="entry name" value="DUF6594 DOMAIN-CONTAINING PROTEIN-RELATED"/>
    <property type="match status" value="1"/>
</dbReference>
<feature type="coiled-coil region" evidence="1">
    <location>
        <begin position="54"/>
        <end position="81"/>
    </location>
</feature>
<feature type="compositionally biased region" description="Pro residues" evidence="2">
    <location>
        <begin position="1"/>
        <end position="20"/>
    </location>
</feature>
<dbReference type="Proteomes" id="UP000297527">
    <property type="component" value="Unassembled WGS sequence"/>
</dbReference>
<keyword evidence="6" id="KW-1185">Reference proteome</keyword>
<dbReference type="Pfam" id="PF20237">
    <property type="entry name" value="DUF6594"/>
    <property type="match status" value="1"/>
</dbReference>